<dbReference type="Proteomes" id="UP000076632">
    <property type="component" value="Unassembled WGS sequence"/>
</dbReference>
<dbReference type="EMBL" id="KV407454">
    <property type="protein sequence ID" value="KZF26600.1"/>
    <property type="molecule type" value="Genomic_DNA"/>
</dbReference>
<feature type="region of interest" description="Disordered" evidence="3">
    <location>
        <begin position="133"/>
        <end position="167"/>
    </location>
</feature>
<dbReference type="GO" id="GO:0031011">
    <property type="term" value="C:Ino80 complex"/>
    <property type="evidence" value="ECO:0007669"/>
    <property type="project" value="EnsemblFungi"/>
</dbReference>
<dbReference type="STRING" id="1328760.A0A165JTD7"/>
<dbReference type="InterPro" id="IPR005033">
    <property type="entry name" value="YEATS"/>
</dbReference>
<dbReference type="GO" id="GO:0016514">
    <property type="term" value="C:SWI/SNF complex"/>
    <property type="evidence" value="ECO:0007669"/>
    <property type="project" value="EnsemblFungi"/>
</dbReference>
<dbReference type="FunCoup" id="A0A165JTD7">
    <property type="interactions" value="394"/>
</dbReference>
<protein>
    <submittedName>
        <fullName evidence="5">SAS complex, SAS5 subunit/transcription initiation factor IID, subunit 14</fullName>
    </submittedName>
</protein>
<dbReference type="OrthoDB" id="1741717at2759"/>
<comment type="subcellular location">
    <subcellularLocation>
        <location evidence="2">Nucleus</location>
    </subcellularLocation>
</comment>
<dbReference type="Gene3D" id="1.20.1270.220">
    <property type="match status" value="1"/>
</dbReference>
<dbReference type="PIRSF" id="PIRSF016551">
    <property type="entry name" value="SAS5/TFIID_14"/>
    <property type="match status" value="1"/>
</dbReference>
<keyword evidence="6" id="KW-1185">Reference proteome</keyword>
<organism evidence="5 6">
    <name type="scientific">Xylona heveae (strain CBS 132557 / TC161)</name>
    <dbReference type="NCBI Taxonomy" id="1328760"/>
    <lineage>
        <taxon>Eukaryota</taxon>
        <taxon>Fungi</taxon>
        <taxon>Dikarya</taxon>
        <taxon>Ascomycota</taxon>
        <taxon>Pezizomycotina</taxon>
        <taxon>Xylonomycetes</taxon>
        <taxon>Xylonales</taxon>
        <taxon>Xylonaceae</taxon>
        <taxon>Xylona</taxon>
    </lineage>
</organism>
<dbReference type="OMA" id="GEFDMTI"/>
<dbReference type="Pfam" id="PF03366">
    <property type="entry name" value="YEATS"/>
    <property type="match status" value="1"/>
</dbReference>
<dbReference type="GO" id="GO:0005674">
    <property type="term" value="C:transcription factor TFIIF complex"/>
    <property type="evidence" value="ECO:0007669"/>
    <property type="project" value="EnsemblFungi"/>
</dbReference>
<evidence type="ECO:0000313" key="6">
    <source>
        <dbReference type="Proteomes" id="UP000076632"/>
    </source>
</evidence>
<gene>
    <name evidence="5" type="ORF">L228DRAFT_243085</name>
</gene>
<keyword evidence="1 2" id="KW-0539">Nucleus</keyword>
<dbReference type="InterPro" id="IPR038336">
    <property type="entry name" value="NET_sf"/>
</dbReference>
<name>A0A165JTD7_XYLHT</name>
<evidence type="ECO:0000313" key="5">
    <source>
        <dbReference type="EMBL" id="KZF26600.1"/>
    </source>
</evidence>
<dbReference type="GO" id="GO:0006355">
    <property type="term" value="P:regulation of DNA-templated transcription"/>
    <property type="evidence" value="ECO:0007669"/>
    <property type="project" value="InterPro"/>
</dbReference>
<dbReference type="InterPro" id="IPR038704">
    <property type="entry name" value="YEAST_sf"/>
</dbReference>
<evidence type="ECO:0000256" key="2">
    <source>
        <dbReference type="PROSITE-ProRule" id="PRU00376"/>
    </source>
</evidence>
<dbReference type="Gene3D" id="2.60.40.1970">
    <property type="entry name" value="YEATS domain"/>
    <property type="match status" value="1"/>
</dbReference>
<dbReference type="PANTHER" id="PTHR23195">
    <property type="entry name" value="YEATS DOMAIN"/>
    <property type="match status" value="1"/>
</dbReference>
<evidence type="ECO:0000256" key="3">
    <source>
        <dbReference type="SAM" id="MobiDB-lite"/>
    </source>
</evidence>
<dbReference type="RefSeq" id="XP_018192155.1">
    <property type="nucleotide sequence ID" value="XM_018331597.1"/>
</dbReference>
<dbReference type="GeneID" id="28896734"/>
<dbReference type="GO" id="GO:0003743">
    <property type="term" value="F:translation initiation factor activity"/>
    <property type="evidence" value="ECO:0007669"/>
    <property type="project" value="UniProtKB-KW"/>
</dbReference>
<dbReference type="InterPro" id="IPR016665">
    <property type="entry name" value="Sas5/TAF14"/>
</dbReference>
<dbReference type="Pfam" id="PF17035">
    <property type="entry name" value="BET"/>
    <property type="match status" value="1"/>
</dbReference>
<dbReference type="PROSITE" id="PS51037">
    <property type="entry name" value="YEATS"/>
    <property type="match status" value="1"/>
</dbReference>
<evidence type="ECO:0000256" key="1">
    <source>
        <dbReference type="ARBA" id="ARBA00023242"/>
    </source>
</evidence>
<keyword evidence="5" id="KW-0648">Protein biosynthesis</keyword>
<sequence length="235" mass="27044">MPDVKRTVKLITEQHTIDKPSEMEGFPMRQWSIQIFLLNEHGEEIPANLFEKATYNLHPSFGKRATQTFKIPPFTITEEGWGEFDLGINLTVAERGGEYPITHDLNFQSERYESKHVITFKNPKPNLLALLKESGPVPGDENGFKPKRSAKHDEDTTKKKRKSEKSIDMEKLAEGLQKLGEDDLLQVVQMVHDNKTADTYTKNDIEQGEFHVDLYTLPDSLIKMLWDFTVQRVDV</sequence>
<proteinExistence type="predicted"/>
<dbReference type="InterPro" id="IPR055129">
    <property type="entry name" value="YEATS_dom"/>
</dbReference>
<dbReference type="InParanoid" id="A0A165JTD7"/>
<dbReference type="AlphaFoldDB" id="A0A165JTD7"/>
<dbReference type="GO" id="GO:0006338">
    <property type="term" value="P:chromatin remodeling"/>
    <property type="evidence" value="ECO:0007669"/>
    <property type="project" value="EnsemblFungi"/>
</dbReference>
<evidence type="ECO:0000259" key="4">
    <source>
        <dbReference type="PROSITE" id="PS51037"/>
    </source>
</evidence>
<feature type="domain" description="YEATS" evidence="4">
    <location>
        <begin position="1"/>
        <end position="134"/>
    </location>
</feature>
<dbReference type="InterPro" id="IPR027353">
    <property type="entry name" value="NET_dom"/>
</dbReference>
<dbReference type="GO" id="GO:0005669">
    <property type="term" value="C:transcription factor TFIID complex"/>
    <property type="evidence" value="ECO:0007669"/>
    <property type="project" value="EnsemblFungi"/>
</dbReference>
<reference evidence="5 6" key="1">
    <citation type="journal article" date="2016" name="Fungal Biol.">
        <title>The genome of Xylona heveae provides a window into fungal endophytism.</title>
        <authorList>
            <person name="Gazis R."/>
            <person name="Kuo A."/>
            <person name="Riley R."/>
            <person name="LaButti K."/>
            <person name="Lipzen A."/>
            <person name="Lin J."/>
            <person name="Amirebrahimi M."/>
            <person name="Hesse C.N."/>
            <person name="Spatafora J.W."/>
            <person name="Henrissat B."/>
            <person name="Hainaut M."/>
            <person name="Grigoriev I.V."/>
            <person name="Hibbett D.S."/>
        </authorList>
    </citation>
    <scope>NUCLEOTIDE SEQUENCE [LARGE SCALE GENOMIC DNA]</scope>
    <source>
        <strain evidence="5 6">TC161</strain>
    </source>
</reference>
<accession>A0A165JTD7</accession>
<dbReference type="CDD" id="cd16905">
    <property type="entry name" value="YEATS_Taf14_like"/>
    <property type="match status" value="1"/>
</dbReference>
<keyword evidence="5" id="KW-0396">Initiation factor</keyword>